<dbReference type="InterPro" id="IPR029045">
    <property type="entry name" value="ClpP/crotonase-like_dom_sf"/>
</dbReference>
<dbReference type="InterPro" id="IPR000582">
    <property type="entry name" value="Acyl-CoA-binding_protein"/>
</dbReference>
<dbReference type="CDD" id="cd06558">
    <property type="entry name" value="crotonase-like"/>
    <property type="match status" value="1"/>
</dbReference>
<evidence type="ECO:0000313" key="6">
    <source>
        <dbReference type="Proteomes" id="UP001642483"/>
    </source>
</evidence>
<keyword evidence="3" id="KW-0413">Isomerase</keyword>
<proteinExistence type="predicted"/>
<dbReference type="Gene3D" id="1.20.80.10">
    <property type="match status" value="1"/>
</dbReference>
<evidence type="ECO:0000256" key="2">
    <source>
        <dbReference type="ARBA" id="ARBA00023140"/>
    </source>
</evidence>
<protein>
    <recommendedName>
        <fullName evidence="4">ACB domain-containing protein</fullName>
    </recommendedName>
</protein>
<gene>
    <name evidence="5" type="ORF">CVLEPA_LOCUS29368</name>
</gene>
<dbReference type="InterPro" id="IPR035984">
    <property type="entry name" value="Acyl-CoA-binding_sf"/>
</dbReference>
<dbReference type="InterPro" id="IPR014748">
    <property type="entry name" value="Enoyl-CoA_hydra_C"/>
</dbReference>
<reference evidence="5 6" key="1">
    <citation type="submission" date="2024-02" db="EMBL/GenBank/DDBJ databases">
        <authorList>
            <person name="Daric V."/>
            <person name="Darras S."/>
        </authorList>
    </citation>
    <scope>NUCLEOTIDE SEQUENCE [LARGE SCALE GENOMIC DNA]</scope>
</reference>
<dbReference type="Gene3D" id="3.90.226.10">
    <property type="entry name" value="2-enoyl-CoA Hydratase, Chain A, domain 1"/>
    <property type="match status" value="1"/>
</dbReference>
<keyword evidence="6" id="KW-1185">Reference proteome</keyword>
<evidence type="ECO:0000256" key="3">
    <source>
        <dbReference type="ARBA" id="ARBA00023235"/>
    </source>
</evidence>
<dbReference type="PROSITE" id="PS51228">
    <property type="entry name" value="ACB_2"/>
    <property type="match status" value="1"/>
</dbReference>
<accession>A0ABP0GXC2</accession>
<dbReference type="EMBL" id="CAWYQH010000152">
    <property type="protein sequence ID" value="CAK8696190.1"/>
    <property type="molecule type" value="Genomic_DNA"/>
</dbReference>
<dbReference type="PANTHER" id="PTHR43684:SF1">
    <property type="entry name" value="ENOYL-COA DELTA ISOMERASE 2"/>
    <property type="match status" value="1"/>
</dbReference>
<dbReference type="PRINTS" id="PR00689">
    <property type="entry name" value="ACOABINDINGP"/>
</dbReference>
<dbReference type="Pfam" id="PF00378">
    <property type="entry name" value="ECH_1"/>
    <property type="match status" value="1"/>
</dbReference>
<name>A0ABP0GXC2_CLALP</name>
<dbReference type="SUPFAM" id="SSF47027">
    <property type="entry name" value="Acyl-CoA binding protein"/>
    <property type="match status" value="1"/>
</dbReference>
<dbReference type="Gene3D" id="1.10.12.10">
    <property type="entry name" value="Lyase 2-enoyl-coa Hydratase, Chain A, domain 2"/>
    <property type="match status" value="1"/>
</dbReference>
<dbReference type="SUPFAM" id="SSF52096">
    <property type="entry name" value="ClpP/crotonase"/>
    <property type="match status" value="1"/>
</dbReference>
<dbReference type="PROSITE" id="PS00880">
    <property type="entry name" value="ACB_1"/>
    <property type="match status" value="1"/>
</dbReference>
<dbReference type="Proteomes" id="UP001642483">
    <property type="component" value="Unassembled WGS sequence"/>
</dbReference>
<dbReference type="Pfam" id="PF00887">
    <property type="entry name" value="ACBP"/>
    <property type="match status" value="1"/>
</dbReference>
<comment type="caution">
    <text evidence="5">The sequence shown here is derived from an EMBL/GenBank/DDBJ whole genome shotgun (WGS) entry which is preliminary data.</text>
</comment>
<dbReference type="InterPro" id="IPR014352">
    <property type="entry name" value="FERM/acyl-CoA-bd_prot_sf"/>
</dbReference>
<keyword evidence="2" id="KW-0576">Peroxisome</keyword>
<comment type="subcellular location">
    <subcellularLocation>
        <location evidence="1">Peroxisome</location>
    </subcellularLocation>
</comment>
<evidence type="ECO:0000256" key="1">
    <source>
        <dbReference type="ARBA" id="ARBA00004275"/>
    </source>
</evidence>
<feature type="domain" description="ACB" evidence="4">
    <location>
        <begin position="42"/>
        <end position="127"/>
    </location>
</feature>
<dbReference type="PANTHER" id="PTHR43684">
    <property type="match status" value="1"/>
</dbReference>
<dbReference type="InterPro" id="IPR022408">
    <property type="entry name" value="Acyl-CoA-binding_prot_CS"/>
</dbReference>
<sequence>MAFQSTQHFVRLSLFRSRKLSRLGSSNVMDCQKVIRFMSTELSSQFEMAKAKLNTLKNEPGNDVKLKIYALFKQATLGENATKKPGAFNFVGQAKWSAWHELKKMSMDDAKQEYVNVIEKLAAAEGLEETPTQEPSTETQQKYENLFVTKENAVTRIVLNRPHKKNALTREMYEEIIAALNEAANDNSAVTIITGAGDFFCSGNDLGNFMSISPDKMQEIAVESGDLLRRYVSAYIDFPKPLVAAVNGPAIGVAVTVLGLFDVVFAAEHATFSTPFSNLGQSPEGCSTYTFPKIMGHSKACEMMLFNRKLNAKEAHDCGLVTRVLHSDTFEANVLATVNEMASLPVKSLVYSKALMRGPELEILHKVNVDECNRLVERWTSEDCINAVMKFFSAKEN</sequence>
<dbReference type="InterPro" id="IPR001753">
    <property type="entry name" value="Enoyl-CoA_hydra/iso"/>
</dbReference>
<dbReference type="InterPro" id="IPR051053">
    <property type="entry name" value="ECH/Chromodomain_protein"/>
</dbReference>
<evidence type="ECO:0000259" key="4">
    <source>
        <dbReference type="PROSITE" id="PS51228"/>
    </source>
</evidence>
<evidence type="ECO:0000313" key="5">
    <source>
        <dbReference type="EMBL" id="CAK8696190.1"/>
    </source>
</evidence>
<organism evidence="5 6">
    <name type="scientific">Clavelina lepadiformis</name>
    <name type="common">Light-bulb sea squirt</name>
    <name type="synonym">Ascidia lepadiformis</name>
    <dbReference type="NCBI Taxonomy" id="159417"/>
    <lineage>
        <taxon>Eukaryota</taxon>
        <taxon>Metazoa</taxon>
        <taxon>Chordata</taxon>
        <taxon>Tunicata</taxon>
        <taxon>Ascidiacea</taxon>
        <taxon>Aplousobranchia</taxon>
        <taxon>Clavelinidae</taxon>
        <taxon>Clavelina</taxon>
    </lineage>
</organism>